<dbReference type="PROSITE" id="PS50023">
    <property type="entry name" value="LIM_DOMAIN_2"/>
    <property type="match status" value="1"/>
</dbReference>
<organism evidence="7 8">
    <name type="scientific">Loa loa</name>
    <name type="common">Eye worm</name>
    <name type="synonym">Filaria loa</name>
    <dbReference type="NCBI Taxonomy" id="7209"/>
    <lineage>
        <taxon>Eukaryota</taxon>
        <taxon>Metazoa</taxon>
        <taxon>Ecdysozoa</taxon>
        <taxon>Nematoda</taxon>
        <taxon>Chromadorea</taxon>
        <taxon>Rhabditida</taxon>
        <taxon>Spirurina</taxon>
        <taxon>Spiruromorpha</taxon>
        <taxon>Filarioidea</taxon>
        <taxon>Onchocercidae</taxon>
        <taxon>Loa</taxon>
    </lineage>
</organism>
<evidence type="ECO:0000256" key="2">
    <source>
        <dbReference type="ARBA" id="ARBA00022833"/>
    </source>
</evidence>
<feature type="domain" description="LIM zinc-binding" evidence="6">
    <location>
        <begin position="1"/>
        <end position="47"/>
    </location>
</feature>
<feature type="region of interest" description="Disordered" evidence="5">
    <location>
        <begin position="367"/>
        <end position="406"/>
    </location>
</feature>
<evidence type="ECO:0000256" key="5">
    <source>
        <dbReference type="SAM" id="MobiDB-lite"/>
    </source>
</evidence>
<name>A0A1I7VA53_LOALO</name>
<reference evidence="7" key="1">
    <citation type="submission" date="2012-04" db="EMBL/GenBank/DDBJ databases">
        <title>The Genome Sequence of Loa loa.</title>
        <authorList>
            <consortium name="The Broad Institute Genome Sequencing Platform"/>
            <consortium name="Broad Institute Genome Sequencing Center for Infectious Disease"/>
            <person name="Nutman T.B."/>
            <person name="Fink D.L."/>
            <person name="Russ C."/>
            <person name="Young S."/>
            <person name="Zeng Q."/>
            <person name="Gargeya S."/>
            <person name="Alvarado L."/>
            <person name="Berlin A."/>
            <person name="Chapman S.B."/>
            <person name="Chen Z."/>
            <person name="Freedman E."/>
            <person name="Gellesch M."/>
            <person name="Goldberg J."/>
            <person name="Griggs A."/>
            <person name="Gujja S."/>
            <person name="Heilman E.R."/>
            <person name="Heiman D."/>
            <person name="Howarth C."/>
            <person name="Mehta T."/>
            <person name="Neiman D."/>
            <person name="Pearson M."/>
            <person name="Roberts A."/>
            <person name="Saif S."/>
            <person name="Shea T."/>
            <person name="Shenoy N."/>
            <person name="Sisk P."/>
            <person name="Stolte C."/>
            <person name="Sykes S."/>
            <person name="White J."/>
            <person name="Yandava C."/>
            <person name="Haas B."/>
            <person name="Henn M.R."/>
            <person name="Nusbaum C."/>
            <person name="Birren B."/>
        </authorList>
    </citation>
    <scope>NUCLEOTIDE SEQUENCE [LARGE SCALE GENOMIC DNA]</scope>
</reference>
<dbReference type="Pfam" id="PF00412">
    <property type="entry name" value="LIM"/>
    <property type="match status" value="1"/>
</dbReference>
<protein>
    <submittedName>
        <fullName evidence="8">LIM zinc-binding domain-containing protein</fullName>
    </submittedName>
</protein>
<dbReference type="GO" id="GO:0046872">
    <property type="term" value="F:metal ion binding"/>
    <property type="evidence" value="ECO:0007669"/>
    <property type="project" value="UniProtKB-KW"/>
</dbReference>
<evidence type="ECO:0000313" key="7">
    <source>
        <dbReference type="Proteomes" id="UP000095285"/>
    </source>
</evidence>
<dbReference type="SUPFAM" id="SSF57716">
    <property type="entry name" value="Glucocorticoid receptor-like (DNA-binding domain)"/>
    <property type="match status" value="1"/>
</dbReference>
<dbReference type="AlphaFoldDB" id="A0A1I7VA53"/>
<evidence type="ECO:0000259" key="6">
    <source>
        <dbReference type="PROSITE" id="PS50023"/>
    </source>
</evidence>
<sequence>MCRAFDRTIHSDCFQCSTCGSSLKNQGHHFINDKFYCDIHGRQLRGGNNVARRDETHWSTARRPKMIPTSDKDTLLTPYQPDVSTRQSISISPTPWKTQSPISPSNRGVPPAATQYGHELNELRKEIYSSSMSSDLISINYLRQSLFHNLVKRPLCTSVIVFTQEVTSPGRLPCKHRWLPESHKIKRYWQCSYLIAAASKDSTFGEPEQELLLPLSKFIKENVDKKQKLPSPKRYLLRGELKSHLKLINHLGKNRITENNLDMGCRYHLISCDIFYQNPNYPEHMEQQNCFFDKPSCDVEQMDKEHIVGLINNMNSRICSYECDSLLIVEWYQRIRTSQTWVTTPRNNDHNTANSKIRECERMEYEKEEHNLRESDMGVVDTSSSTEMRNFPIKEISDGQALPNRT</sequence>
<keyword evidence="2 4" id="KW-0862">Zinc</keyword>
<feature type="compositionally biased region" description="Basic and acidic residues" evidence="5">
    <location>
        <begin position="367"/>
        <end position="376"/>
    </location>
</feature>
<evidence type="ECO:0000256" key="4">
    <source>
        <dbReference type="PROSITE-ProRule" id="PRU00125"/>
    </source>
</evidence>
<dbReference type="Gene3D" id="2.10.110.10">
    <property type="entry name" value="Cysteine Rich Protein"/>
    <property type="match status" value="1"/>
</dbReference>
<proteinExistence type="predicted"/>
<accession>A0A1I7VA53</accession>
<feature type="compositionally biased region" description="Polar residues" evidence="5">
    <location>
        <begin position="84"/>
        <end position="106"/>
    </location>
</feature>
<evidence type="ECO:0000313" key="8">
    <source>
        <dbReference type="WBParaSite" id="EN70_1154"/>
    </source>
</evidence>
<keyword evidence="1 4" id="KW-0479">Metal-binding</keyword>
<keyword evidence="7" id="KW-1185">Reference proteome</keyword>
<reference evidence="8" key="2">
    <citation type="submission" date="2016-11" db="UniProtKB">
        <authorList>
            <consortium name="WormBaseParasite"/>
        </authorList>
    </citation>
    <scope>IDENTIFICATION</scope>
</reference>
<dbReference type="WBParaSite" id="EN70_1154">
    <property type="protein sequence ID" value="EN70_1154"/>
    <property type="gene ID" value="EN70_1154"/>
</dbReference>
<feature type="region of interest" description="Disordered" evidence="5">
    <location>
        <begin position="84"/>
        <end position="110"/>
    </location>
</feature>
<evidence type="ECO:0000256" key="3">
    <source>
        <dbReference type="ARBA" id="ARBA00023038"/>
    </source>
</evidence>
<evidence type="ECO:0000256" key="1">
    <source>
        <dbReference type="ARBA" id="ARBA00022723"/>
    </source>
</evidence>
<dbReference type="Proteomes" id="UP000095285">
    <property type="component" value="Unassembled WGS sequence"/>
</dbReference>
<keyword evidence="3 4" id="KW-0440">LIM domain</keyword>
<dbReference type="InterPro" id="IPR001781">
    <property type="entry name" value="Znf_LIM"/>
</dbReference>
<dbReference type="STRING" id="7209.A0A1I7VA53"/>